<feature type="region of interest" description="Disordered" evidence="6">
    <location>
        <begin position="103"/>
        <end position="174"/>
    </location>
</feature>
<dbReference type="PANTHER" id="PTHR44313:SF1">
    <property type="entry name" value="DNAJ HOMOLOG SUBFAMILY C MEMBER 17"/>
    <property type="match status" value="1"/>
</dbReference>
<keyword evidence="9" id="KW-1185">Reference proteome</keyword>
<gene>
    <name evidence="8" type="ORF">H696_02097</name>
</gene>
<dbReference type="RefSeq" id="XP_009494270.1">
    <property type="nucleotide sequence ID" value="XM_009495995.1"/>
</dbReference>
<dbReference type="GO" id="GO:0000390">
    <property type="term" value="P:spliceosomal complex disassembly"/>
    <property type="evidence" value="ECO:0007669"/>
    <property type="project" value="TreeGrafter"/>
</dbReference>
<dbReference type="InterPro" id="IPR036869">
    <property type="entry name" value="J_dom_sf"/>
</dbReference>
<comment type="subcellular location">
    <subcellularLocation>
        <location evidence="2">Cytoplasm</location>
    </subcellularLocation>
    <subcellularLocation>
        <location evidence="1">Nucleus</location>
    </subcellularLocation>
</comment>
<evidence type="ECO:0000256" key="1">
    <source>
        <dbReference type="ARBA" id="ARBA00004123"/>
    </source>
</evidence>
<dbReference type="EMBL" id="KB932203">
    <property type="protein sequence ID" value="KCV71147.1"/>
    <property type="molecule type" value="Genomic_DNA"/>
</dbReference>
<dbReference type="AlphaFoldDB" id="A0A058ZCI3"/>
<dbReference type="Gene3D" id="1.10.287.110">
    <property type="entry name" value="DnaJ domain"/>
    <property type="match status" value="1"/>
</dbReference>
<evidence type="ECO:0000256" key="6">
    <source>
        <dbReference type="SAM" id="MobiDB-lite"/>
    </source>
</evidence>
<dbReference type="InterPro" id="IPR052094">
    <property type="entry name" value="Pre-mRNA-splicing_ERAD"/>
</dbReference>
<dbReference type="eggNOG" id="KOG0691">
    <property type="taxonomic scope" value="Eukaryota"/>
</dbReference>
<dbReference type="InterPro" id="IPR001623">
    <property type="entry name" value="DnaJ_domain"/>
</dbReference>
<dbReference type="Proteomes" id="UP000030693">
    <property type="component" value="Unassembled WGS sequence"/>
</dbReference>
<dbReference type="SMART" id="SM00271">
    <property type="entry name" value="DnaJ"/>
    <property type="match status" value="1"/>
</dbReference>
<evidence type="ECO:0000256" key="4">
    <source>
        <dbReference type="ARBA" id="ARBA00023186"/>
    </source>
</evidence>
<dbReference type="InterPro" id="IPR018253">
    <property type="entry name" value="DnaJ_domain_CS"/>
</dbReference>
<evidence type="ECO:0000313" key="9">
    <source>
        <dbReference type="Proteomes" id="UP000030693"/>
    </source>
</evidence>
<feature type="compositionally biased region" description="Basic and acidic residues" evidence="6">
    <location>
        <begin position="128"/>
        <end position="138"/>
    </location>
</feature>
<feature type="compositionally biased region" description="Basic and acidic residues" evidence="6">
    <location>
        <begin position="103"/>
        <end position="119"/>
    </location>
</feature>
<accession>A0A058ZCI3</accession>
<reference evidence="8" key="1">
    <citation type="submission" date="2013-04" db="EMBL/GenBank/DDBJ databases">
        <title>The Genome Sequence of Fonticula alba ATCC 38817.</title>
        <authorList>
            <consortium name="The Broad Institute Genomics Platform"/>
            <person name="Russ C."/>
            <person name="Cuomo C."/>
            <person name="Burger G."/>
            <person name="Gray M.W."/>
            <person name="Holland P.W.H."/>
            <person name="King N."/>
            <person name="Lang F.B.F."/>
            <person name="Roger A.J."/>
            <person name="Ruiz-Trillo I."/>
            <person name="Brown M."/>
            <person name="Walker B."/>
            <person name="Young S."/>
            <person name="Zeng Q."/>
            <person name="Gargeya S."/>
            <person name="Fitzgerald M."/>
            <person name="Haas B."/>
            <person name="Abouelleil A."/>
            <person name="Allen A.W."/>
            <person name="Alvarado L."/>
            <person name="Arachchi H.M."/>
            <person name="Berlin A.M."/>
            <person name="Chapman S.B."/>
            <person name="Gainer-Dewar J."/>
            <person name="Goldberg J."/>
            <person name="Griggs A."/>
            <person name="Gujja S."/>
            <person name="Hansen M."/>
            <person name="Howarth C."/>
            <person name="Imamovic A."/>
            <person name="Ireland A."/>
            <person name="Larimer J."/>
            <person name="McCowan C."/>
            <person name="Murphy C."/>
            <person name="Pearson M."/>
            <person name="Poon T.W."/>
            <person name="Priest M."/>
            <person name="Roberts A."/>
            <person name="Saif S."/>
            <person name="Shea T."/>
            <person name="Sisk P."/>
            <person name="Sykes S."/>
            <person name="Wortman J."/>
            <person name="Nusbaum C."/>
            <person name="Birren B."/>
        </authorList>
    </citation>
    <scope>NUCLEOTIDE SEQUENCE [LARGE SCALE GENOMIC DNA]</scope>
    <source>
        <strain evidence="8">ATCC 38817</strain>
    </source>
</reference>
<evidence type="ECO:0000259" key="7">
    <source>
        <dbReference type="PROSITE" id="PS50076"/>
    </source>
</evidence>
<dbReference type="PROSITE" id="PS50076">
    <property type="entry name" value="DNAJ_2"/>
    <property type="match status" value="1"/>
</dbReference>
<keyword evidence="4" id="KW-0143">Chaperone</keyword>
<dbReference type="SUPFAM" id="SSF46565">
    <property type="entry name" value="Chaperone J-domain"/>
    <property type="match status" value="1"/>
</dbReference>
<keyword evidence="3" id="KW-0963">Cytoplasm</keyword>
<evidence type="ECO:0000256" key="3">
    <source>
        <dbReference type="ARBA" id="ARBA00022490"/>
    </source>
</evidence>
<feature type="compositionally biased region" description="Low complexity" evidence="6">
    <location>
        <begin position="306"/>
        <end position="323"/>
    </location>
</feature>
<dbReference type="STRING" id="691883.A0A058ZCI3"/>
<evidence type="ECO:0000313" key="8">
    <source>
        <dbReference type="EMBL" id="KCV71147.1"/>
    </source>
</evidence>
<dbReference type="Pfam" id="PF00226">
    <property type="entry name" value="DnaJ"/>
    <property type="match status" value="1"/>
</dbReference>
<proteinExistence type="predicted"/>
<sequence length="390" mass="41987">MATPEDQLGGKCPYELLDIPFDLPQDRLTVAYRRRALILHPDKNLDDPEAATKFHALSVAYAILNDPTKRAEYDQKMRARREAELRRQAQDSSRRKMIDDLARREQEAKEMRQSSDRRAAYQHQANRARSDRDKDRRSATPGSGAGFASPTYRASRESGDDDSPMRAASSTSSLFVSESESIAESLAERARATAAMQIDEADRTLRVSWSVGAASLDGAHVSVSSMTQRLLSLFAPAARSVSKVDFESRSAHITFRRVGEANAALKTTPPHGLRLAWSRGVAPAIVARAEGLTATAHSRPTRRPGSDAASAPGSDPASDFSSAERPLFAPRPGFPASVLLQPPAGLTADELFVSADGQTSPGGGPTGEEGPVAALARREASLLARLSAAE</sequence>
<dbReference type="PROSITE" id="PS00636">
    <property type="entry name" value="DNAJ_1"/>
    <property type="match status" value="1"/>
</dbReference>
<feature type="region of interest" description="Disordered" evidence="6">
    <location>
        <begin position="292"/>
        <end position="326"/>
    </location>
</feature>
<feature type="domain" description="J" evidence="7">
    <location>
        <begin position="12"/>
        <end position="77"/>
    </location>
</feature>
<dbReference type="GO" id="GO:0005737">
    <property type="term" value="C:cytoplasm"/>
    <property type="evidence" value="ECO:0007669"/>
    <property type="project" value="UniProtKB-SubCell"/>
</dbReference>
<dbReference type="GO" id="GO:0005681">
    <property type="term" value="C:spliceosomal complex"/>
    <property type="evidence" value="ECO:0007669"/>
    <property type="project" value="TreeGrafter"/>
</dbReference>
<dbReference type="OrthoDB" id="10250354at2759"/>
<organism evidence="8">
    <name type="scientific">Fonticula alba</name>
    <name type="common">Slime mold</name>
    <dbReference type="NCBI Taxonomy" id="691883"/>
    <lineage>
        <taxon>Eukaryota</taxon>
        <taxon>Rotosphaerida</taxon>
        <taxon>Fonticulaceae</taxon>
        <taxon>Fonticula</taxon>
    </lineage>
</organism>
<dbReference type="PANTHER" id="PTHR44313">
    <property type="entry name" value="DNAJ HOMOLOG SUBFAMILY C MEMBER 17"/>
    <property type="match status" value="1"/>
</dbReference>
<feature type="region of interest" description="Disordered" evidence="6">
    <location>
        <begin position="349"/>
        <end position="372"/>
    </location>
</feature>
<keyword evidence="5" id="KW-0539">Nucleus</keyword>
<name>A0A058ZCI3_FONAL</name>
<dbReference type="GeneID" id="20526822"/>
<evidence type="ECO:0000256" key="2">
    <source>
        <dbReference type="ARBA" id="ARBA00004496"/>
    </source>
</evidence>
<protein>
    <recommendedName>
        <fullName evidence="7">J domain-containing protein</fullName>
    </recommendedName>
</protein>
<evidence type="ECO:0000256" key="5">
    <source>
        <dbReference type="ARBA" id="ARBA00023242"/>
    </source>
</evidence>
<dbReference type="CDD" id="cd06257">
    <property type="entry name" value="DnaJ"/>
    <property type="match status" value="1"/>
</dbReference>
<dbReference type="PRINTS" id="PR00625">
    <property type="entry name" value="JDOMAIN"/>
</dbReference>